<reference evidence="2 3" key="1">
    <citation type="submission" date="2020-08" db="EMBL/GenBank/DDBJ databases">
        <title>Sequencing the genomes of 1000 actinobacteria strains.</title>
        <authorList>
            <person name="Klenk H.-P."/>
        </authorList>
    </citation>
    <scope>NUCLEOTIDE SEQUENCE [LARGE SCALE GENOMIC DNA]</scope>
    <source>
        <strain evidence="2 3">DSM 45084</strain>
    </source>
</reference>
<protein>
    <submittedName>
        <fullName evidence="2">Uncharacterized protein</fullName>
    </submittedName>
</protein>
<sequence>MARLNTHVSVNGDWYGPDDDVPDEVADRITNPDVWSEPPSRRVQESEPDAEGEGEGPADMPVPPPRRGPGSGGPAWIEYARQVGVTGEFDSKDALIGELERRGLLPKEA</sequence>
<proteinExistence type="predicted"/>
<dbReference type="EMBL" id="JACHJS010000001">
    <property type="protein sequence ID" value="MBB4963837.1"/>
    <property type="molecule type" value="Genomic_DNA"/>
</dbReference>
<dbReference type="Proteomes" id="UP000542674">
    <property type="component" value="Unassembled WGS sequence"/>
</dbReference>
<feature type="region of interest" description="Disordered" evidence="1">
    <location>
        <begin position="1"/>
        <end position="76"/>
    </location>
</feature>
<feature type="compositionally biased region" description="Acidic residues" evidence="1">
    <location>
        <begin position="46"/>
        <end position="56"/>
    </location>
</feature>
<evidence type="ECO:0000313" key="3">
    <source>
        <dbReference type="Proteomes" id="UP000542674"/>
    </source>
</evidence>
<dbReference type="AlphaFoldDB" id="A0A7W7T0M2"/>
<keyword evidence="3" id="KW-1185">Reference proteome</keyword>
<dbReference type="RefSeq" id="WP_184666581.1">
    <property type="nucleotide sequence ID" value="NZ_BAABAI010000034.1"/>
</dbReference>
<gene>
    <name evidence="2" type="ORF">F4559_001196</name>
</gene>
<comment type="caution">
    <text evidence="2">The sequence shown here is derived from an EMBL/GenBank/DDBJ whole genome shotgun (WGS) entry which is preliminary data.</text>
</comment>
<name>A0A7W7T0M2_9PSEU</name>
<evidence type="ECO:0000313" key="2">
    <source>
        <dbReference type="EMBL" id="MBB4963837.1"/>
    </source>
</evidence>
<evidence type="ECO:0000256" key="1">
    <source>
        <dbReference type="SAM" id="MobiDB-lite"/>
    </source>
</evidence>
<accession>A0A7W7T0M2</accession>
<organism evidence="2 3">
    <name type="scientific">Saccharothrix violaceirubra</name>
    <dbReference type="NCBI Taxonomy" id="413306"/>
    <lineage>
        <taxon>Bacteria</taxon>
        <taxon>Bacillati</taxon>
        <taxon>Actinomycetota</taxon>
        <taxon>Actinomycetes</taxon>
        <taxon>Pseudonocardiales</taxon>
        <taxon>Pseudonocardiaceae</taxon>
        <taxon>Saccharothrix</taxon>
    </lineage>
</organism>